<dbReference type="SMART" id="SM00876">
    <property type="entry name" value="BATS"/>
    <property type="match status" value="1"/>
</dbReference>
<dbReference type="NCBIfam" id="TIGR03956">
    <property type="entry name" value="rSAM_HydE"/>
    <property type="match status" value="1"/>
</dbReference>
<proteinExistence type="predicted"/>
<feature type="domain" description="Radical SAM core" evidence="9">
    <location>
        <begin position="36"/>
        <end position="256"/>
    </location>
</feature>
<dbReference type="SFLD" id="SFLDG01280">
    <property type="entry name" value="HydE/PylB-like"/>
    <property type="match status" value="1"/>
</dbReference>
<dbReference type="Proteomes" id="UP000886879">
    <property type="component" value="Unassembled WGS sequence"/>
</dbReference>
<keyword evidence="1 7" id="KW-0004">4Fe-4S</keyword>
<dbReference type="PANTHER" id="PTHR43726">
    <property type="entry name" value="3-METHYLORNITHINE SYNTHASE"/>
    <property type="match status" value="1"/>
</dbReference>
<feature type="binding site" evidence="7">
    <location>
        <position position="57"/>
    </location>
    <ligand>
        <name>[4Fe-4S] cluster</name>
        <dbReference type="ChEBI" id="CHEBI:49883"/>
        <note>4Fe-4S-S-AdoMet</note>
    </ligand>
</feature>
<dbReference type="InterPro" id="IPR034422">
    <property type="entry name" value="HydE/PylB-like"/>
</dbReference>
<evidence type="ECO:0000259" key="9">
    <source>
        <dbReference type="PROSITE" id="PS51918"/>
    </source>
</evidence>
<dbReference type="EMBL" id="DVFO01000057">
    <property type="protein sequence ID" value="HIQ61108.1"/>
    <property type="molecule type" value="Genomic_DNA"/>
</dbReference>
<dbReference type="InterPro" id="IPR013785">
    <property type="entry name" value="Aldolase_TIM"/>
</dbReference>
<feature type="binding site" evidence="8">
    <location>
        <position position="149"/>
    </location>
    <ligand>
        <name>S-adenosyl-L-methionine</name>
        <dbReference type="ChEBI" id="CHEBI:59789"/>
    </ligand>
</feature>
<accession>A0A9D0YUN9</accession>
<dbReference type="GO" id="GO:0046872">
    <property type="term" value="F:metal ion binding"/>
    <property type="evidence" value="ECO:0007669"/>
    <property type="project" value="UniProtKB-KW"/>
</dbReference>
<dbReference type="InterPro" id="IPR006638">
    <property type="entry name" value="Elp3/MiaA/NifB-like_rSAM"/>
</dbReference>
<protein>
    <submittedName>
        <fullName evidence="10">[FeFe] hydrogenase H-cluster radical SAM maturase HydE</fullName>
    </submittedName>
</protein>
<dbReference type="InterPro" id="IPR010722">
    <property type="entry name" value="BATS_dom"/>
</dbReference>
<dbReference type="SFLD" id="SFLDG01060">
    <property type="entry name" value="BATS_domain_containing"/>
    <property type="match status" value="1"/>
</dbReference>
<dbReference type="SUPFAM" id="SSF102114">
    <property type="entry name" value="Radical SAM enzymes"/>
    <property type="match status" value="1"/>
</dbReference>
<keyword evidence="3" id="KW-0479">Metal-binding</keyword>
<dbReference type="InterPro" id="IPR058240">
    <property type="entry name" value="rSAM_sf"/>
</dbReference>
<dbReference type="SFLD" id="SFLDS00029">
    <property type="entry name" value="Radical_SAM"/>
    <property type="match status" value="1"/>
</dbReference>
<comment type="caution">
    <text evidence="10">The sequence shown here is derived from an EMBL/GenBank/DDBJ whole genome shotgun (WGS) entry which is preliminary data.</text>
</comment>
<dbReference type="GO" id="GO:0044272">
    <property type="term" value="P:sulfur compound biosynthetic process"/>
    <property type="evidence" value="ECO:0007669"/>
    <property type="project" value="UniProtKB-ARBA"/>
</dbReference>
<evidence type="ECO:0000256" key="7">
    <source>
        <dbReference type="PIRSR" id="PIRSR004762-1"/>
    </source>
</evidence>
<dbReference type="GO" id="GO:0016740">
    <property type="term" value="F:transferase activity"/>
    <property type="evidence" value="ECO:0007669"/>
    <property type="project" value="TreeGrafter"/>
</dbReference>
<dbReference type="PIRSF" id="PIRSF004762">
    <property type="entry name" value="CHP00423"/>
    <property type="match status" value="1"/>
</dbReference>
<evidence type="ECO:0000256" key="2">
    <source>
        <dbReference type="ARBA" id="ARBA00022691"/>
    </source>
</evidence>
<feature type="binding site" evidence="8">
    <location>
        <position position="168"/>
    </location>
    <ligand>
        <name>S-adenosyl-L-methionine</name>
        <dbReference type="ChEBI" id="CHEBI:59789"/>
    </ligand>
</feature>
<dbReference type="GO" id="GO:0042364">
    <property type="term" value="P:water-soluble vitamin biosynthetic process"/>
    <property type="evidence" value="ECO:0007669"/>
    <property type="project" value="UniProtKB-ARBA"/>
</dbReference>
<dbReference type="GO" id="GO:0051539">
    <property type="term" value="F:4 iron, 4 sulfur cluster binding"/>
    <property type="evidence" value="ECO:0007669"/>
    <property type="project" value="UniProtKB-KW"/>
</dbReference>
<evidence type="ECO:0000256" key="1">
    <source>
        <dbReference type="ARBA" id="ARBA00022485"/>
    </source>
</evidence>
<dbReference type="PROSITE" id="PS51918">
    <property type="entry name" value="RADICAL_SAM"/>
    <property type="match status" value="1"/>
</dbReference>
<comment type="cofactor">
    <cofactor evidence="7">
        <name>[4Fe-4S] cluster</name>
        <dbReference type="ChEBI" id="CHEBI:49883"/>
    </cofactor>
    <text evidence="7">Binds 1 [4Fe-4S] cluster. The cluster is coordinated with 3 cysteines and an exchangeable S-adenosyl-L-methionine.</text>
</comment>
<keyword evidence="4 7" id="KW-0408">Iron</keyword>
<evidence type="ECO:0000256" key="6">
    <source>
        <dbReference type="ARBA" id="ARBA00034078"/>
    </source>
</evidence>
<dbReference type="InterPro" id="IPR007197">
    <property type="entry name" value="rSAM"/>
</dbReference>
<dbReference type="CDD" id="cd01335">
    <property type="entry name" value="Radical_SAM"/>
    <property type="match status" value="1"/>
</dbReference>
<keyword evidence="5 7" id="KW-0411">Iron-sulfur</keyword>
<evidence type="ECO:0000313" key="11">
    <source>
        <dbReference type="Proteomes" id="UP000886879"/>
    </source>
</evidence>
<gene>
    <name evidence="10" type="primary">hydE</name>
    <name evidence="10" type="ORF">IAD31_05880</name>
</gene>
<dbReference type="PANTHER" id="PTHR43726:SF1">
    <property type="entry name" value="BIOTIN SYNTHASE"/>
    <property type="match status" value="1"/>
</dbReference>
<evidence type="ECO:0000256" key="5">
    <source>
        <dbReference type="ARBA" id="ARBA00023014"/>
    </source>
</evidence>
<dbReference type="SMART" id="SM00729">
    <property type="entry name" value="Elp3"/>
    <property type="match status" value="1"/>
</dbReference>
<keyword evidence="2 7" id="KW-0949">S-adenosyl-L-methionine</keyword>
<evidence type="ECO:0000256" key="3">
    <source>
        <dbReference type="ARBA" id="ARBA00022723"/>
    </source>
</evidence>
<sequence length="320" mass="35387">MRAEFTQGELVELLGREDFSPIYAQADQVRAETVGDTVHIRALLEISNHCRRMCTYCGLRAPRQNLTRYRMDPEEVVQAACEAHAVGYRTIVLQSGEDPWYTPLMLGQIVSAIKAKTDMAVTLGCGELGEEDYAFLKLAGTDRYLIKHETADPDLYRRLHPDSSLDKRVGCLRTLKRLGYETGSGFMVGLPGQTLETLAQDLLLLASIPCDMAGIGPFLPHPDTPLRDGTAGDAELTRRCVALARLMLPHANLPATTALTVRGDNGQVFSGGANVVMRKITPNCYKRMYEIYPAQLPDTDIPAQRAQLEEQIRSLGRVPL</sequence>
<evidence type="ECO:0000313" key="10">
    <source>
        <dbReference type="EMBL" id="HIQ61108.1"/>
    </source>
</evidence>
<comment type="cofactor">
    <cofactor evidence="6">
        <name>[2Fe-2S] cluster</name>
        <dbReference type="ChEBI" id="CHEBI:190135"/>
    </cofactor>
</comment>
<dbReference type="InterPro" id="IPR024021">
    <property type="entry name" value="FeFe-hyd_HydE_rSAM"/>
</dbReference>
<organism evidence="10 11">
    <name type="scientific">Candidatus Enterenecus faecium</name>
    <dbReference type="NCBI Taxonomy" id="2840780"/>
    <lineage>
        <taxon>Bacteria</taxon>
        <taxon>Bacillati</taxon>
        <taxon>Bacillota</taxon>
        <taxon>Clostridia</taxon>
        <taxon>Eubacteriales</taxon>
        <taxon>Candidatus Enterenecus</taxon>
    </lineage>
</organism>
<reference evidence="10" key="1">
    <citation type="submission" date="2020-10" db="EMBL/GenBank/DDBJ databases">
        <authorList>
            <person name="Gilroy R."/>
        </authorList>
    </citation>
    <scope>NUCLEOTIDE SEQUENCE</scope>
    <source>
        <strain evidence="10">ChiGjej2B2-12916</strain>
    </source>
</reference>
<evidence type="ECO:0000256" key="8">
    <source>
        <dbReference type="PIRSR" id="PIRSR004762-2"/>
    </source>
</evidence>
<name>A0A9D0YUN9_9FIRM</name>
<feature type="binding site" evidence="7">
    <location>
        <position position="50"/>
    </location>
    <ligand>
        <name>[4Fe-4S] cluster</name>
        <dbReference type="ChEBI" id="CHEBI:49883"/>
        <note>4Fe-4S-S-AdoMet</note>
    </ligand>
</feature>
<reference evidence="10" key="2">
    <citation type="journal article" date="2021" name="PeerJ">
        <title>Extensive microbial diversity within the chicken gut microbiome revealed by metagenomics and culture.</title>
        <authorList>
            <person name="Gilroy R."/>
            <person name="Ravi A."/>
            <person name="Getino M."/>
            <person name="Pursley I."/>
            <person name="Horton D.L."/>
            <person name="Alikhan N.F."/>
            <person name="Baker D."/>
            <person name="Gharbi K."/>
            <person name="Hall N."/>
            <person name="Watson M."/>
            <person name="Adriaenssens E.M."/>
            <person name="Foster-Nyarko E."/>
            <person name="Jarju S."/>
            <person name="Secka A."/>
            <person name="Antonio M."/>
            <person name="Oren A."/>
            <person name="Chaudhuri R.R."/>
            <person name="La Ragione R."/>
            <person name="Hildebrand F."/>
            <person name="Pallen M.J."/>
        </authorList>
    </citation>
    <scope>NUCLEOTIDE SEQUENCE</scope>
    <source>
        <strain evidence="10">ChiGjej2B2-12916</strain>
    </source>
</reference>
<dbReference type="Gene3D" id="3.20.20.70">
    <property type="entry name" value="Aldolase class I"/>
    <property type="match status" value="1"/>
</dbReference>
<feature type="binding site" evidence="7">
    <location>
        <position position="54"/>
    </location>
    <ligand>
        <name>[4Fe-4S] cluster</name>
        <dbReference type="ChEBI" id="CHEBI:49883"/>
        <note>4Fe-4S-S-AdoMet</note>
    </ligand>
</feature>
<dbReference type="SFLD" id="SFLDG01082">
    <property type="entry name" value="B12-binding_domain_containing"/>
    <property type="match status" value="1"/>
</dbReference>
<feature type="binding site" evidence="8">
    <location>
        <position position="219"/>
    </location>
    <ligand>
        <name>S-adenosyl-L-methionine</name>
        <dbReference type="ChEBI" id="CHEBI:59789"/>
    </ligand>
</feature>
<dbReference type="AlphaFoldDB" id="A0A9D0YUN9"/>
<dbReference type="Pfam" id="PF04055">
    <property type="entry name" value="Radical_SAM"/>
    <property type="match status" value="1"/>
</dbReference>
<evidence type="ECO:0000256" key="4">
    <source>
        <dbReference type="ARBA" id="ARBA00023004"/>
    </source>
</evidence>